<dbReference type="PANTHER" id="PTHR38706:SF2">
    <property type="match status" value="1"/>
</dbReference>
<protein>
    <submittedName>
        <fullName evidence="2">Uncharacterized protein</fullName>
    </submittedName>
</protein>
<evidence type="ECO:0000313" key="2">
    <source>
        <dbReference type="Ensembl" id="ENSCCRP00015020567.1"/>
    </source>
</evidence>
<accession>A0A8C1TC54</accession>
<dbReference type="PANTHER" id="PTHR38706">
    <property type="entry name" value="SI:CH211-198C19.1-RELATED"/>
    <property type="match status" value="1"/>
</dbReference>
<evidence type="ECO:0000313" key="3">
    <source>
        <dbReference type="Proteomes" id="UP000694700"/>
    </source>
</evidence>
<proteinExistence type="predicted"/>
<dbReference type="Ensembl" id="ENSCCRT00015021316.1">
    <property type="protein sequence ID" value="ENSCCRP00015020567.1"/>
    <property type="gene ID" value="ENSCCRG00015008904.1"/>
</dbReference>
<keyword evidence="1" id="KW-0732">Signal</keyword>
<evidence type="ECO:0000256" key="1">
    <source>
        <dbReference type="SAM" id="SignalP"/>
    </source>
</evidence>
<name>A0A8C1TC54_CYPCA</name>
<organism evidence="2 3">
    <name type="scientific">Cyprinus carpio</name>
    <name type="common">Common carp</name>
    <dbReference type="NCBI Taxonomy" id="7962"/>
    <lineage>
        <taxon>Eukaryota</taxon>
        <taxon>Metazoa</taxon>
        <taxon>Chordata</taxon>
        <taxon>Craniata</taxon>
        <taxon>Vertebrata</taxon>
        <taxon>Euteleostomi</taxon>
        <taxon>Actinopterygii</taxon>
        <taxon>Neopterygii</taxon>
        <taxon>Teleostei</taxon>
        <taxon>Ostariophysi</taxon>
        <taxon>Cypriniformes</taxon>
        <taxon>Cyprinidae</taxon>
        <taxon>Cyprininae</taxon>
        <taxon>Cyprinus</taxon>
    </lineage>
</organism>
<sequence length="496" mass="57787">MAAMRFCFLLFCLSLASVSSVKKLTSIEELRNTRYANRSPRHGLPLLFWFAQNVNLDQNNNMRLNFFPYENAYGFHYFGNTDRPPLLPSLSYGQSYYSVGNLNTGRYPRASELPDYVWRHFRNSNLPERNMDRLIVSLDQTRPNRISRLYVTAHNRGRNDFNPSDTYEIDPALVSQIRQADVCSTSLTYSTEEDTCRQFMQSTGYISSCSDFIPRAKRSLDLQCEAIQLQIKTTTQGSSKLIWKNIPDNLFKTSTVNIDILLPIRIKGCDASLQLYTANGKACARLYVKKTFSNWKSVLQNSWVGFYKTSQDKSENYGTYQYVVNFYDSSLTIAPGVQIRFLLDRYYDKVLAQTTPWESNEEETPAWSFPDFFYEPDFYDANNVVPIKIDKYDAGLQLFTKEGKACARLYMKKTFKNWKESFYNSWVGFYTSSQDKNKNYDRYEYVTKFEKVDDAQNFDIYQYKSDMTIAPGVQIRFLMDSGYDKQLVATEPWKSC</sequence>
<reference evidence="2" key="1">
    <citation type="submission" date="2025-08" db="UniProtKB">
        <authorList>
            <consortium name="Ensembl"/>
        </authorList>
    </citation>
    <scope>IDENTIFICATION</scope>
</reference>
<dbReference type="AlphaFoldDB" id="A0A8C1TC54"/>
<feature type="chain" id="PRO_5034692007" evidence="1">
    <location>
        <begin position="21"/>
        <end position="496"/>
    </location>
</feature>
<feature type="signal peptide" evidence="1">
    <location>
        <begin position="1"/>
        <end position="20"/>
    </location>
</feature>
<dbReference type="Proteomes" id="UP000694700">
    <property type="component" value="Unplaced"/>
</dbReference>